<protein>
    <submittedName>
        <fullName evidence="7">Amino acid permease</fullName>
    </submittedName>
</protein>
<keyword evidence="2" id="KW-1003">Cell membrane</keyword>
<dbReference type="Gene3D" id="1.20.1740.10">
    <property type="entry name" value="Amino acid/polyamine transporter I"/>
    <property type="match status" value="1"/>
</dbReference>
<feature type="transmembrane region" description="Helical" evidence="6">
    <location>
        <begin position="39"/>
        <end position="65"/>
    </location>
</feature>
<dbReference type="RefSeq" id="WP_135944559.1">
    <property type="nucleotide sequence ID" value="NZ_BMEI01000002.1"/>
</dbReference>
<dbReference type="Proteomes" id="UP000305451">
    <property type="component" value="Unassembled WGS sequence"/>
</dbReference>
<dbReference type="InterPro" id="IPR002293">
    <property type="entry name" value="AA/rel_permease1"/>
</dbReference>
<dbReference type="OrthoDB" id="7065842at2"/>
<dbReference type="InterPro" id="IPR050367">
    <property type="entry name" value="APC_superfamily"/>
</dbReference>
<evidence type="ECO:0000256" key="1">
    <source>
        <dbReference type="ARBA" id="ARBA00004651"/>
    </source>
</evidence>
<reference evidence="7 8" key="1">
    <citation type="journal article" date="2013" name="Int. J. Syst. Evol. Microbiol.">
        <title>Marinicauda pacifica gen. nov., sp. nov., a prosthecate alphaproteobacterium of the family Hyphomonadaceae isolated from deep seawater.</title>
        <authorList>
            <person name="Zhang X.Y."/>
            <person name="Li G.W."/>
            <person name="Wang C.S."/>
            <person name="Zhang Y.J."/>
            <person name="Xu X.W."/>
            <person name="Li H."/>
            <person name="Liu A."/>
            <person name="Liu C."/>
            <person name="Xie B.B."/>
            <person name="Qin Q.L."/>
            <person name="Xu Z."/>
            <person name="Chen X.L."/>
            <person name="Zhou B.C."/>
            <person name="Zhang Y.Z."/>
        </authorList>
    </citation>
    <scope>NUCLEOTIDE SEQUENCE [LARGE SCALE GENOMIC DNA]</scope>
    <source>
        <strain evidence="7 8">P-1 km-3</strain>
    </source>
</reference>
<dbReference type="PANTHER" id="PTHR42770">
    <property type="entry name" value="AMINO ACID TRANSPORTER-RELATED"/>
    <property type="match status" value="1"/>
</dbReference>
<evidence type="ECO:0000313" key="7">
    <source>
        <dbReference type="EMBL" id="TGY92939.1"/>
    </source>
</evidence>
<feature type="transmembrane region" description="Helical" evidence="6">
    <location>
        <begin position="216"/>
        <end position="235"/>
    </location>
</feature>
<feature type="transmembrane region" description="Helical" evidence="6">
    <location>
        <begin position="150"/>
        <end position="170"/>
    </location>
</feature>
<dbReference type="AlphaFoldDB" id="A0A4V3RZ53"/>
<feature type="transmembrane region" description="Helical" evidence="6">
    <location>
        <begin position="383"/>
        <end position="403"/>
    </location>
</feature>
<name>A0A4V3RZ53_9PROT</name>
<evidence type="ECO:0000313" key="8">
    <source>
        <dbReference type="Proteomes" id="UP000305451"/>
    </source>
</evidence>
<organism evidence="7 8">
    <name type="scientific">Marinicauda pacifica</name>
    <dbReference type="NCBI Taxonomy" id="1133559"/>
    <lineage>
        <taxon>Bacteria</taxon>
        <taxon>Pseudomonadati</taxon>
        <taxon>Pseudomonadota</taxon>
        <taxon>Alphaproteobacteria</taxon>
        <taxon>Maricaulales</taxon>
        <taxon>Maricaulaceae</taxon>
        <taxon>Marinicauda</taxon>
    </lineage>
</organism>
<sequence>MATDAHLKKGIGLLSVIALGLGTAIGVSIFSVIAPASQIAGPAMLLAVPLAAVPMFVIAVTYAFMGSAMPTAGASYEWPRRFLSPGIGFMIAWLRIGGSVGAMLILALVLVRYVSMMIPMPVKPAMFAIFALVFGLNLFGVAIAARVQTVLMAALIVFFFVFAGWGAGSVEPAAYTPFFLEGWAGVLAAVPLLVGLFFGIEAATEVGDEVQDGRRAIPLGIAGAIVSAVVLYLMVAGVSMGLLGSQGLAQSEAPILDAARVFMGDGLAVPLVVLAAVASIGTSLNALCMVFSRYLFAMGRAGALPGALGQVHARFGTPHVALGVAFAACCLGLVLPMSLTALFLAVNIPTLLKFGGTCLSATRVVRHHPDIYEAAQFKLGKRFTLVWAWLGVVAAITVTALGFTTDWRPYLALAIWGAIGAAYYVISQRRKLA</sequence>
<evidence type="ECO:0000256" key="5">
    <source>
        <dbReference type="ARBA" id="ARBA00023136"/>
    </source>
</evidence>
<evidence type="ECO:0000256" key="2">
    <source>
        <dbReference type="ARBA" id="ARBA00022475"/>
    </source>
</evidence>
<keyword evidence="3 6" id="KW-0812">Transmembrane</keyword>
<accession>A0A4V3RZ53</accession>
<dbReference type="GO" id="GO:0005886">
    <property type="term" value="C:plasma membrane"/>
    <property type="evidence" value="ECO:0007669"/>
    <property type="project" value="UniProtKB-SubCell"/>
</dbReference>
<keyword evidence="8" id="KW-1185">Reference proteome</keyword>
<dbReference type="PIRSF" id="PIRSF006060">
    <property type="entry name" value="AA_transporter"/>
    <property type="match status" value="1"/>
</dbReference>
<dbReference type="PANTHER" id="PTHR42770:SF7">
    <property type="entry name" value="MEMBRANE PROTEIN"/>
    <property type="match status" value="1"/>
</dbReference>
<feature type="transmembrane region" description="Helical" evidence="6">
    <location>
        <begin position="125"/>
        <end position="143"/>
    </location>
</feature>
<dbReference type="Pfam" id="PF13520">
    <property type="entry name" value="AA_permease_2"/>
    <property type="match status" value="1"/>
</dbReference>
<dbReference type="GO" id="GO:0022857">
    <property type="term" value="F:transmembrane transporter activity"/>
    <property type="evidence" value="ECO:0007669"/>
    <property type="project" value="InterPro"/>
</dbReference>
<feature type="transmembrane region" description="Helical" evidence="6">
    <location>
        <begin position="12"/>
        <end position="33"/>
    </location>
</feature>
<comment type="subcellular location">
    <subcellularLocation>
        <location evidence="1">Cell membrane</location>
        <topology evidence="1">Multi-pass membrane protein</topology>
    </subcellularLocation>
</comment>
<evidence type="ECO:0000256" key="4">
    <source>
        <dbReference type="ARBA" id="ARBA00022989"/>
    </source>
</evidence>
<evidence type="ECO:0000256" key="3">
    <source>
        <dbReference type="ARBA" id="ARBA00022692"/>
    </source>
</evidence>
<gene>
    <name evidence="7" type="ORF">E5162_07680</name>
</gene>
<keyword evidence="4 6" id="KW-1133">Transmembrane helix</keyword>
<feature type="transmembrane region" description="Helical" evidence="6">
    <location>
        <begin position="182"/>
        <end position="204"/>
    </location>
</feature>
<proteinExistence type="predicted"/>
<feature type="transmembrane region" description="Helical" evidence="6">
    <location>
        <begin position="409"/>
        <end position="426"/>
    </location>
</feature>
<feature type="transmembrane region" description="Helical" evidence="6">
    <location>
        <begin position="86"/>
        <end position="113"/>
    </location>
</feature>
<keyword evidence="5 6" id="KW-0472">Membrane</keyword>
<feature type="transmembrane region" description="Helical" evidence="6">
    <location>
        <begin position="317"/>
        <end position="335"/>
    </location>
</feature>
<comment type="caution">
    <text evidence="7">The sequence shown here is derived from an EMBL/GenBank/DDBJ whole genome shotgun (WGS) entry which is preliminary data.</text>
</comment>
<evidence type="ECO:0000256" key="6">
    <source>
        <dbReference type="SAM" id="Phobius"/>
    </source>
</evidence>
<dbReference type="EMBL" id="SRXV01000002">
    <property type="protein sequence ID" value="TGY92939.1"/>
    <property type="molecule type" value="Genomic_DNA"/>
</dbReference>